<reference evidence="1 2" key="1">
    <citation type="submission" date="2018-03" db="EMBL/GenBank/DDBJ databases">
        <title>The ancient ancestry and fast evolution of plastids.</title>
        <authorList>
            <person name="Moore K.R."/>
            <person name="Magnabosco C."/>
            <person name="Momper L."/>
            <person name="Gold D.A."/>
            <person name="Bosak T."/>
            <person name="Fournier G.P."/>
        </authorList>
    </citation>
    <scope>NUCLEOTIDE SEQUENCE [LARGE SCALE GENOMIC DNA]</scope>
    <source>
        <strain evidence="1 2">CCALA 016</strain>
    </source>
</reference>
<gene>
    <name evidence="1" type="ORF">C7H19_19020</name>
</gene>
<proteinExistence type="predicted"/>
<accession>A0A2T1LTN4</accession>
<protein>
    <submittedName>
        <fullName evidence="1">Uncharacterized protein</fullName>
    </submittedName>
</protein>
<keyword evidence="2" id="KW-1185">Reference proteome</keyword>
<comment type="caution">
    <text evidence="1">The sequence shown here is derived from an EMBL/GenBank/DDBJ whole genome shotgun (WGS) entry which is preliminary data.</text>
</comment>
<organism evidence="1 2">
    <name type="scientific">Aphanothece hegewaldii CCALA 016</name>
    <dbReference type="NCBI Taxonomy" id="2107694"/>
    <lineage>
        <taxon>Bacteria</taxon>
        <taxon>Bacillati</taxon>
        <taxon>Cyanobacteriota</taxon>
        <taxon>Cyanophyceae</taxon>
        <taxon>Oscillatoriophycideae</taxon>
        <taxon>Chroococcales</taxon>
        <taxon>Aphanothecaceae</taxon>
        <taxon>Aphanothece</taxon>
    </lineage>
</organism>
<reference evidence="1 2" key="2">
    <citation type="submission" date="2018-03" db="EMBL/GenBank/DDBJ databases">
        <authorList>
            <person name="Keele B.F."/>
        </authorList>
    </citation>
    <scope>NUCLEOTIDE SEQUENCE [LARGE SCALE GENOMIC DNA]</scope>
    <source>
        <strain evidence="1 2">CCALA 016</strain>
    </source>
</reference>
<evidence type="ECO:0000313" key="1">
    <source>
        <dbReference type="EMBL" id="PSF34222.1"/>
    </source>
</evidence>
<evidence type="ECO:0000313" key="2">
    <source>
        <dbReference type="Proteomes" id="UP000239001"/>
    </source>
</evidence>
<sequence length="63" mass="7215">MAKLSPETTEIINQLRQQLTDIINDATAAEFTIFERHRKKMGPLPLGLPRLYFLIIPSSQNMC</sequence>
<dbReference type="EMBL" id="PXOH01000027">
    <property type="protein sequence ID" value="PSF34222.1"/>
    <property type="molecule type" value="Genomic_DNA"/>
</dbReference>
<dbReference type="Proteomes" id="UP000239001">
    <property type="component" value="Unassembled WGS sequence"/>
</dbReference>
<dbReference type="RefSeq" id="WP_106458505.1">
    <property type="nucleotide sequence ID" value="NZ_PXOH01000027.1"/>
</dbReference>
<name>A0A2T1LTN4_9CHRO</name>
<dbReference type="AlphaFoldDB" id="A0A2T1LTN4"/>